<dbReference type="Proteomes" id="UP001303222">
    <property type="component" value="Unassembled WGS sequence"/>
</dbReference>
<accession>A0AAN6NQF4</accession>
<reference evidence="1" key="1">
    <citation type="journal article" date="2023" name="Mol. Phylogenet. Evol.">
        <title>Genome-scale phylogeny and comparative genomics of the fungal order Sordariales.</title>
        <authorList>
            <person name="Hensen N."/>
            <person name="Bonometti L."/>
            <person name="Westerberg I."/>
            <person name="Brannstrom I.O."/>
            <person name="Guillou S."/>
            <person name="Cros-Aarteil S."/>
            <person name="Calhoun S."/>
            <person name="Haridas S."/>
            <person name="Kuo A."/>
            <person name="Mondo S."/>
            <person name="Pangilinan J."/>
            <person name="Riley R."/>
            <person name="LaButti K."/>
            <person name="Andreopoulos B."/>
            <person name="Lipzen A."/>
            <person name="Chen C."/>
            <person name="Yan M."/>
            <person name="Daum C."/>
            <person name="Ng V."/>
            <person name="Clum A."/>
            <person name="Steindorff A."/>
            <person name="Ohm R.A."/>
            <person name="Martin F."/>
            <person name="Silar P."/>
            <person name="Natvig D.O."/>
            <person name="Lalanne C."/>
            <person name="Gautier V."/>
            <person name="Ament-Velasquez S.L."/>
            <person name="Kruys A."/>
            <person name="Hutchinson M.I."/>
            <person name="Powell A.J."/>
            <person name="Barry K."/>
            <person name="Miller A.N."/>
            <person name="Grigoriev I.V."/>
            <person name="Debuchy R."/>
            <person name="Gladieux P."/>
            <person name="Hiltunen Thoren M."/>
            <person name="Johannesson H."/>
        </authorList>
    </citation>
    <scope>NUCLEOTIDE SEQUENCE</scope>
    <source>
        <strain evidence="1">CBS 626.80</strain>
    </source>
</reference>
<organism evidence="1 2">
    <name type="scientific">Pseudoneurospora amorphoporcata</name>
    <dbReference type="NCBI Taxonomy" id="241081"/>
    <lineage>
        <taxon>Eukaryota</taxon>
        <taxon>Fungi</taxon>
        <taxon>Dikarya</taxon>
        <taxon>Ascomycota</taxon>
        <taxon>Pezizomycotina</taxon>
        <taxon>Sordariomycetes</taxon>
        <taxon>Sordariomycetidae</taxon>
        <taxon>Sordariales</taxon>
        <taxon>Sordariaceae</taxon>
        <taxon>Pseudoneurospora</taxon>
    </lineage>
</organism>
<proteinExistence type="predicted"/>
<keyword evidence="2" id="KW-1185">Reference proteome</keyword>
<dbReference type="AlphaFoldDB" id="A0AAN6NQF4"/>
<reference evidence="1" key="2">
    <citation type="submission" date="2023-06" db="EMBL/GenBank/DDBJ databases">
        <authorList>
            <consortium name="Lawrence Berkeley National Laboratory"/>
            <person name="Mondo S.J."/>
            <person name="Hensen N."/>
            <person name="Bonometti L."/>
            <person name="Westerberg I."/>
            <person name="Brannstrom I.O."/>
            <person name="Guillou S."/>
            <person name="Cros-Aarteil S."/>
            <person name="Calhoun S."/>
            <person name="Haridas S."/>
            <person name="Kuo A."/>
            <person name="Pangilinan J."/>
            <person name="Riley R."/>
            <person name="Labutti K."/>
            <person name="Andreopoulos B."/>
            <person name="Lipzen A."/>
            <person name="Chen C."/>
            <person name="Yanf M."/>
            <person name="Daum C."/>
            <person name="Ng V."/>
            <person name="Clum A."/>
            <person name="Steindorff A."/>
            <person name="Ohm R."/>
            <person name="Martin F."/>
            <person name="Silar P."/>
            <person name="Natvig D."/>
            <person name="Lalanne C."/>
            <person name="Gautier V."/>
            <person name="Ament-Velasquez S.L."/>
            <person name="Kruys A."/>
            <person name="Hutchinson M.I."/>
            <person name="Powell A.J."/>
            <person name="Barry K."/>
            <person name="Miller A.N."/>
            <person name="Grigoriev I.V."/>
            <person name="Debuchy R."/>
            <person name="Gladieux P."/>
            <person name="Thoren M.H."/>
            <person name="Johannesson H."/>
        </authorList>
    </citation>
    <scope>NUCLEOTIDE SEQUENCE</scope>
    <source>
        <strain evidence="1">CBS 626.80</strain>
    </source>
</reference>
<dbReference type="EMBL" id="MU859228">
    <property type="protein sequence ID" value="KAK3949108.1"/>
    <property type="molecule type" value="Genomic_DNA"/>
</dbReference>
<protein>
    <submittedName>
        <fullName evidence="1">Uncharacterized protein</fullName>
    </submittedName>
</protein>
<name>A0AAN6NQF4_9PEZI</name>
<sequence>MSDYTARKLVDLSESDEIGYGMKEKLTPNKLFTGNDLKLSKPQTRQEAKDDFLGYFNNGKFVSHWTWSGRDGLMDFGIAIPLTTATSSVCASRISDSCRPVSQRPVRMGVPDLPIRTNNFAGDELRLIFKAWAESLGGFVTDHWGGVDLGLVTPINTEVDHPEREPLSPAIEVPEKSKPGLPILLPDIVNRG</sequence>
<evidence type="ECO:0000313" key="1">
    <source>
        <dbReference type="EMBL" id="KAK3949108.1"/>
    </source>
</evidence>
<gene>
    <name evidence="1" type="ORF">QBC32DRAFT_317140</name>
</gene>
<comment type="caution">
    <text evidence="1">The sequence shown here is derived from an EMBL/GenBank/DDBJ whole genome shotgun (WGS) entry which is preliminary data.</text>
</comment>
<evidence type="ECO:0000313" key="2">
    <source>
        <dbReference type="Proteomes" id="UP001303222"/>
    </source>
</evidence>